<keyword evidence="2" id="KW-1185">Reference proteome</keyword>
<evidence type="ECO:0000313" key="1">
    <source>
        <dbReference type="EMBL" id="NMG05064.1"/>
    </source>
</evidence>
<proteinExistence type="predicted"/>
<organism evidence="1 2">
    <name type="scientific">Azoarcus taiwanensis</name>
    <dbReference type="NCBI Taxonomy" id="666964"/>
    <lineage>
        <taxon>Bacteria</taxon>
        <taxon>Pseudomonadati</taxon>
        <taxon>Pseudomonadota</taxon>
        <taxon>Betaproteobacteria</taxon>
        <taxon>Rhodocyclales</taxon>
        <taxon>Zoogloeaceae</taxon>
        <taxon>Azoarcus</taxon>
    </lineage>
</organism>
<dbReference type="Proteomes" id="UP000599523">
    <property type="component" value="Unassembled WGS sequence"/>
</dbReference>
<sequence length="73" mass="8566">MDKIESECIDRELARWEARRKAKLTVAAEPDSDPRAASRIVDRYVRQQMDRWDAQQQNRAIASKLAPLLSKRR</sequence>
<dbReference type="RefSeq" id="WP_168989678.1">
    <property type="nucleotide sequence ID" value="NZ_CAWPHM010000109.1"/>
</dbReference>
<gene>
    <name evidence="1" type="ORF">GPA21_19160</name>
</gene>
<name>A0A972J9P0_9RHOO</name>
<dbReference type="AlphaFoldDB" id="A0A972J9P0"/>
<accession>A0A972J9P0</accession>
<reference evidence="1" key="1">
    <citation type="submission" date="2019-12" db="EMBL/GenBank/DDBJ databases">
        <title>Comparative genomics gives insights into the taxonomy of the Azoarcus-Aromatoleum group and reveals separate origins of nif in the plant-associated Azoarcus and non-plant-associated Aromatoleum sub-groups.</title>
        <authorList>
            <person name="Lafos M."/>
            <person name="Maluk M."/>
            <person name="Batista M."/>
            <person name="Junghare M."/>
            <person name="Carmona M."/>
            <person name="Faoro H."/>
            <person name="Cruz L.M."/>
            <person name="Battistoni F."/>
            <person name="De Souza E."/>
            <person name="Pedrosa F."/>
            <person name="Chen W.-M."/>
            <person name="Poole P.S."/>
            <person name="Dixon R.A."/>
            <person name="James E.K."/>
        </authorList>
    </citation>
    <scope>NUCLEOTIDE SEQUENCE</scope>
    <source>
        <strain evidence="1">NSC3</strain>
    </source>
</reference>
<dbReference type="EMBL" id="WTVM01000199">
    <property type="protein sequence ID" value="NMG05064.1"/>
    <property type="molecule type" value="Genomic_DNA"/>
</dbReference>
<protein>
    <submittedName>
        <fullName evidence="1">Uncharacterized protein</fullName>
    </submittedName>
</protein>
<evidence type="ECO:0000313" key="2">
    <source>
        <dbReference type="Proteomes" id="UP000599523"/>
    </source>
</evidence>
<comment type="caution">
    <text evidence="1">The sequence shown here is derived from an EMBL/GenBank/DDBJ whole genome shotgun (WGS) entry which is preliminary data.</text>
</comment>